<comment type="caution">
    <text evidence="1">The sequence shown here is derived from an EMBL/GenBank/DDBJ whole genome shotgun (WGS) entry which is preliminary data.</text>
</comment>
<dbReference type="STRING" id="168384.SAMN05660368_01058"/>
<dbReference type="Proteomes" id="UP000005561">
    <property type="component" value="Unassembled WGS sequence"/>
</dbReference>
<protein>
    <submittedName>
        <fullName evidence="1">Uncharacterized protein</fullName>
    </submittedName>
</protein>
<name>C6LDM8_9FIRM</name>
<keyword evidence="2" id="KW-1185">Reference proteome</keyword>
<dbReference type="EMBL" id="ACCL02000007">
    <property type="protein sequence ID" value="EET61082.1"/>
    <property type="molecule type" value="Genomic_DNA"/>
</dbReference>
<dbReference type="AlphaFoldDB" id="C6LDM8"/>
<evidence type="ECO:0000313" key="2">
    <source>
        <dbReference type="Proteomes" id="UP000005561"/>
    </source>
</evidence>
<gene>
    <name evidence="1" type="ORF">BRYFOR_06726</name>
</gene>
<accession>C6LDM8</accession>
<evidence type="ECO:0000313" key="1">
    <source>
        <dbReference type="EMBL" id="EET61082.1"/>
    </source>
</evidence>
<sequence>MLLRCRLISKYRKPVKCGHMDRAYTLKYKLVNKKELLTEFFFVYN</sequence>
<proteinExistence type="predicted"/>
<organism evidence="1 2">
    <name type="scientific">Marvinbryantia formatexigens DSM 14469</name>
    <dbReference type="NCBI Taxonomy" id="478749"/>
    <lineage>
        <taxon>Bacteria</taxon>
        <taxon>Bacillati</taxon>
        <taxon>Bacillota</taxon>
        <taxon>Clostridia</taxon>
        <taxon>Lachnospirales</taxon>
        <taxon>Lachnospiraceae</taxon>
        <taxon>Marvinbryantia</taxon>
    </lineage>
</organism>
<reference evidence="1" key="1">
    <citation type="submission" date="2009-07" db="EMBL/GenBank/DDBJ databases">
        <authorList>
            <person name="Weinstock G."/>
            <person name="Sodergren E."/>
            <person name="Clifton S."/>
            <person name="Fulton L."/>
            <person name="Fulton B."/>
            <person name="Courtney L."/>
            <person name="Fronick C."/>
            <person name="Harrison M."/>
            <person name="Strong C."/>
            <person name="Farmer C."/>
            <person name="Delahaunty K."/>
            <person name="Markovic C."/>
            <person name="Hall O."/>
            <person name="Minx P."/>
            <person name="Tomlinson C."/>
            <person name="Mitreva M."/>
            <person name="Nelson J."/>
            <person name="Hou S."/>
            <person name="Wollam A."/>
            <person name="Pepin K.H."/>
            <person name="Johnson M."/>
            <person name="Bhonagiri V."/>
            <person name="Nash W.E."/>
            <person name="Warren W."/>
            <person name="Chinwalla A."/>
            <person name="Mardis E.R."/>
            <person name="Wilson R.K."/>
        </authorList>
    </citation>
    <scope>NUCLEOTIDE SEQUENCE [LARGE SCALE GENOMIC DNA]</scope>
    <source>
        <strain evidence="1">DSM 14469</strain>
    </source>
</reference>